<gene>
    <name evidence="2" type="ORF">ACFFVB_02560</name>
</gene>
<evidence type="ECO:0000256" key="1">
    <source>
        <dbReference type="SAM" id="SignalP"/>
    </source>
</evidence>
<accession>A0ABV5EXP0</accession>
<feature type="chain" id="PRO_5046437019" evidence="1">
    <location>
        <begin position="22"/>
        <end position="165"/>
    </location>
</feature>
<evidence type="ECO:0000313" key="2">
    <source>
        <dbReference type="EMBL" id="MFB9051952.1"/>
    </source>
</evidence>
<name>A0ABV5EXP0_9FLAO</name>
<dbReference type="EMBL" id="JBHMEZ010000001">
    <property type="protein sequence ID" value="MFB9051952.1"/>
    <property type="molecule type" value="Genomic_DNA"/>
</dbReference>
<protein>
    <submittedName>
        <fullName evidence="2">Uncharacterized protein</fullName>
    </submittedName>
</protein>
<dbReference type="RefSeq" id="WP_382380851.1">
    <property type="nucleotide sequence ID" value="NZ_JBHMEZ010000001.1"/>
</dbReference>
<comment type="caution">
    <text evidence="2">The sequence shown here is derived from an EMBL/GenBank/DDBJ whole genome shotgun (WGS) entry which is preliminary data.</text>
</comment>
<proteinExistence type="predicted"/>
<dbReference type="Proteomes" id="UP001589605">
    <property type="component" value="Unassembled WGS sequence"/>
</dbReference>
<keyword evidence="3" id="KW-1185">Reference proteome</keyword>
<sequence length="165" mass="18783">MKSFKLFLLYSVLVCSITNCASQKFEKEVPFSIDEVYVQHWNSGVKMGGSGTNIFVSLKDNLPSSISLDSIYFGTNQLKLIQDSHNPLLFMGRQIDRSKRNDAPISAVVMPKNETKEIVVQPKFQLLKNECVIGFKQLGKVNYFKLETLYTKQTPFIPQAKPNRQ</sequence>
<reference evidence="2 3" key="1">
    <citation type="submission" date="2024-09" db="EMBL/GenBank/DDBJ databases">
        <authorList>
            <person name="Sun Q."/>
            <person name="Mori K."/>
        </authorList>
    </citation>
    <scope>NUCLEOTIDE SEQUENCE [LARGE SCALE GENOMIC DNA]</scope>
    <source>
        <strain evidence="2 3">CECT 8286</strain>
    </source>
</reference>
<feature type="signal peptide" evidence="1">
    <location>
        <begin position="1"/>
        <end position="21"/>
    </location>
</feature>
<keyword evidence="1" id="KW-0732">Signal</keyword>
<organism evidence="2 3">
    <name type="scientific">Formosa undariae</name>
    <dbReference type="NCBI Taxonomy" id="1325436"/>
    <lineage>
        <taxon>Bacteria</taxon>
        <taxon>Pseudomonadati</taxon>
        <taxon>Bacteroidota</taxon>
        <taxon>Flavobacteriia</taxon>
        <taxon>Flavobacteriales</taxon>
        <taxon>Flavobacteriaceae</taxon>
        <taxon>Formosa</taxon>
    </lineage>
</organism>
<evidence type="ECO:0000313" key="3">
    <source>
        <dbReference type="Proteomes" id="UP001589605"/>
    </source>
</evidence>